<evidence type="ECO:0000256" key="2">
    <source>
        <dbReference type="ARBA" id="ARBA00023015"/>
    </source>
</evidence>
<evidence type="ECO:0000256" key="7">
    <source>
        <dbReference type="SAM" id="MobiDB-lite"/>
    </source>
</evidence>
<evidence type="ECO:0000256" key="3">
    <source>
        <dbReference type="ARBA" id="ARBA00023054"/>
    </source>
</evidence>
<keyword evidence="5" id="KW-0804">Transcription</keyword>
<feature type="region of interest" description="Disordered" evidence="7">
    <location>
        <begin position="687"/>
        <end position="710"/>
    </location>
</feature>
<feature type="compositionally biased region" description="Low complexity" evidence="7">
    <location>
        <begin position="444"/>
        <end position="458"/>
    </location>
</feature>
<reference evidence="9" key="1">
    <citation type="submission" date="2024-02" db="EMBL/GenBank/DDBJ databases">
        <authorList>
            <consortium name="ELIXIR-Norway"/>
            <consortium name="Elixir Norway"/>
        </authorList>
    </citation>
    <scope>NUCLEOTIDE SEQUENCE</scope>
</reference>
<dbReference type="InterPro" id="IPR003035">
    <property type="entry name" value="RWP-RK_dom"/>
</dbReference>
<accession>A0ABP0UTZ9</accession>
<dbReference type="EMBL" id="OZ019898">
    <property type="protein sequence ID" value="CAK9229328.1"/>
    <property type="molecule type" value="Genomic_DNA"/>
</dbReference>
<keyword evidence="6" id="KW-0539">Nucleus</keyword>
<evidence type="ECO:0000256" key="4">
    <source>
        <dbReference type="ARBA" id="ARBA00023125"/>
    </source>
</evidence>
<dbReference type="PROSITE" id="PS51519">
    <property type="entry name" value="RWP_RK"/>
    <property type="match status" value="1"/>
</dbReference>
<dbReference type="Pfam" id="PF02042">
    <property type="entry name" value="RWP-RK"/>
    <property type="match status" value="1"/>
</dbReference>
<organism evidence="9 10">
    <name type="scientific">Sphagnum troendelagicum</name>
    <dbReference type="NCBI Taxonomy" id="128251"/>
    <lineage>
        <taxon>Eukaryota</taxon>
        <taxon>Viridiplantae</taxon>
        <taxon>Streptophyta</taxon>
        <taxon>Embryophyta</taxon>
        <taxon>Bryophyta</taxon>
        <taxon>Sphagnophytina</taxon>
        <taxon>Sphagnopsida</taxon>
        <taxon>Sphagnales</taxon>
        <taxon>Sphagnaceae</taxon>
        <taxon>Sphagnum</taxon>
    </lineage>
</organism>
<dbReference type="Proteomes" id="UP001497512">
    <property type="component" value="Chromosome 6"/>
</dbReference>
<gene>
    <name evidence="9" type="ORF">CSSPTR1EN2_LOCUS19678</name>
</gene>
<keyword evidence="4" id="KW-0238">DNA-binding</keyword>
<evidence type="ECO:0000256" key="5">
    <source>
        <dbReference type="ARBA" id="ARBA00023163"/>
    </source>
</evidence>
<dbReference type="InterPro" id="IPR044607">
    <property type="entry name" value="RKD-like"/>
</dbReference>
<evidence type="ECO:0000256" key="6">
    <source>
        <dbReference type="ARBA" id="ARBA00023242"/>
    </source>
</evidence>
<feature type="region of interest" description="Disordered" evidence="7">
    <location>
        <begin position="738"/>
        <end position="783"/>
    </location>
</feature>
<sequence>MAGVLGPGAIEKVKFTVSVRGHQWSSARQVQETLQEFARVIQRNARRLDFIGDGDSIERLQLANADGTEPEELDVDATLEDVIICMGRNKQLIAIVNSSSKSSPPPPLTECNGRPDTEKLGPASPMGLASLHKPKAKNDTPPSSSLYGSFATPGAACLVPEDNNTELPGVGVKPLQVLLKNHGIVNYKPRCDPAPLRTLKIMLPSSDPRPATFHEEVSCAFTQEYEPCEPQVDCRQQLPATASRSNNFDVNGGGVGACAKGMQMAGAMFNSGLTPSPAELAQFLVRGSTLPHQVSSSRGSSISNGIPIKPLSNQSTPNAGFQSFGSELLSQLPVMPNSHMQCSTGTPNIAMLAQFLASQLRAFAPVPGGAHPSADSAPISPTHGKVVAPTKEVLGPTVMKLTPQTAGHDATQCPETSLPEFRSPKLAAVAARVSVSESHEKDQSSSSANANATAAPSSDGIDSEQVNGQSDLIFLVNRRSKTGLGTHHLKMSDLSAYFHLSVVDAAKKLGVSQTTLKKACRKFGLKRWPGRKVRSLESTIHGLEHTIAVGQGAGMEELTEAYMRSEVTKLQQEMDQLVHGTPAQHSPVVRTADLYKRLYSRGWRSKYHSPCSRFDLDLSNASNNNEISILSHSTRKPTEATKLMNSGCKAQDGALLANEQEPVANNQKPDVNPKKDLQDLPTIAAVKDTFSNESNEPFPRESTKDTKNVEESAKTVLVENGATIGLISTTKIHHIPCLDRDQQPVDKDKHLPTERSPKRRKRECSRTASEAQGRPGLRSGACA</sequence>
<keyword evidence="2" id="KW-0805">Transcription regulation</keyword>
<dbReference type="PANTHER" id="PTHR46373">
    <property type="entry name" value="PROTEIN RKD4"/>
    <property type="match status" value="1"/>
</dbReference>
<protein>
    <recommendedName>
        <fullName evidence="8">RWP-RK domain-containing protein</fullName>
    </recommendedName>
</protein>
<evidence type="ECO:0000313" key="10">
    <source>
        <dbReference type="Proteomes" id="UP001497512"/>
    </source>
</evidence>
<evidence type="ECO:0000313" key="9">
    <source>
        <dbReference type="EMBL" id="CAK9229328.1"/>
    </source>
</evidence>
<keyword evidence="10" id="KW-1185">Reference proteome</keyword>
<feature type="domain" description="RWP-RK" evidence="8">
    <location>
        <begin position="472"/>
        <end position="556"/>
    </location>
</feature>
<name>A0ABP0UTZ9_9BRYO</name>
<feature type="compositionally biased region" description="Basic and acidic residues" evidence="7">
    <location>
        <begin position="738"/>
        <end position="756"/>
    </location>
</feature>
<feature type="region of interest" description="Disordered" evidence="7">
    <location>
        <begin position="432"/>
        <end position="465"/>
    </location>
</feature>
<keyword evidence="3" id="KW-0175">Coiled coil</keyword>
<feature type="compositionally biased region" description="Basic and acidic residues" evidence="7">
    <location>
        <begin position="698"/>
        <end position="710"/>
    </location>
</feature>
<proteinExistence type="predicted"/>
<dbReference type="PANTHER" id="PTHR46373:SF31">
    <property type="entry name" value="RWP-RK DOMAIN-CONTAINING PROTEIN"/>
    <property type="match status" value="1"/>
</dbReference>
<comment type="function">
    <text evidence="1">Putative transcription factor.</text>
</comment>
<evidence type="ECO:0000256" key="1">
    <source>
        <dbReference type="ARBA" id="ARBA00004049"/>
    </source>
</evidence>
<evidence type="ECO:0000259" key="8">
    <source>
        <dbReference type="PROSITE" id="PS51519"/>
    </source>
</evidence>
<feature type="region of interest" description="Disordered" evidence="7">
    <location>
        <begin position="97"/>
        <end position="146"/>
    </location>
</feature>